<reference evidence="2" key="2">
    <citation type="submission" date="2023-06" db="EMBL/GenBank/DDBJ databases">
        <authorList>
            <person name="Kobayashi Y."/>
            <person name="Kayamori A."/>
            <person name="Aoki K."/>
            <person name="Shiwa Y."/>
            <person name="Fujita N."/>
            <person name="Sugita T."/>
            <person name="Iwasaki W."/>
            <person name="Tanaka N."/>
            <person name="Takashima M."/>
        </authorList>
    </citation>
    <scope>NUCLEOTIDE SEQUENCE</scope>
    <source>
        <strain evidence="2">HIS016</strain>
    </source>
</reference>
<evidence type="ECO:0000256" key="1">
    <source>
        <dbReference type="SAM" id="MobiDB-lite"/>
    </source>
</evidence>
<feature type="region of interest" description="Disordered" evidence="1">
    <location>
        <begin position="112"/>
        <end position="148"/>
    </location>
</feature>
<dbReference type="Proteomes" id="UP001222932">
    <property type="component" value="Unassembled WGS sequence"/>
</dbReference>
<dbReference type="AlphaFoldDB" id="A0AAD3TNX9"/>
<reference evidence="2" key="1">
    <citation type="journal article" date="2023" name="BMC Genomics">
        <title>Chromosome-level genome assemblies of Cutaneotrichosporon spp. (Trichosporonales, Basidiomycota) reveal imbalanced evolution between nucleotide sequences and chromosome synteny.</title>
        <authorList>
            <person name="Kobayashi Y."/>
            <person name="Kayamori A."/>
            <person name="Aoki K."/>
            <person name="Shiwa Y."/>
            <person name="Matsutani M."/>
            <person name="Fujita N."/>
            <person name="Sugita T."/>
            <person name="Iwasaki W."/>
            <person name="Tanaka N."/>
            <person name="Takashima M."/>
        </authorList>
    </citation>
    <scope>NUCLEOTIDE SEQUENCE</scope>
    <source>
        <strain evidence="2">HIS016</strain>
    </source>
</reference>
<name>A0AAD3TNX9_9TREE</name>
<protein>
    <submittedName>
        <fullName evidence="2">Uncharacterized protein</fullName>
    </submittedName>
</protein>
<sequence>MHRWRVRKQGEANAARAEAQESVLHGLSARFAAGELVPDLEIRRELEMVGLRPRTVASAGAHVQEMRDVTWLEVLRGRTEQREARERHAAAVEAGGDEAAAEEWARLVAEATEAEVQAPASQGAASRGERGERGTGLVRRAKSASDYM</sequence>
<accession>A0AAD3TNX9</accession>
<organism evidence="2 3">
    <name type="scientific">Cutaneotrichosporon spelunceum</name>
    <dbReference type="NCBI Taxonomy" id="1672016"/>
    <lineage>
        <taxon>Eukaryota</taxon>
        <taxon>Fungi</taxon>
        <taxon>Dikarya</taxon>
        <taxon>Basidiomycota</taxon>
        <taxon>Agaricomycotina</taxon>
        <taxon>Tremellomycetes</taxon>
        <taxon>Trichosporonales</taxon>
        <taxon>Trichosporonaceae</taxon>
        <taxon>Cutaneotrichosporon</taxon>
    </lineage>
</organism>
<gene>
    <name evidence="2" type="ORF">CspeluHIS016_0105150</name>
</gene>
<proteinExistence type="predicted"/>
<evidence type="ECO:0000313" key="3">
    <source>
        <dbReference type="Proteomes" id="UP001222932"/>
    </source>
</evidence>
<comment type="caution">
    <text evidence="2">The sequence shown here is derived from an EMBL/GenBank/DDBJ whole genome shotgun (WGS) entry which is preliminary data.</text>
</comment>
<keyword evidence="3" id="KW-1185">Reference proteome</keyword>
<dbReference type="EMBL" id="BTCM01000001">
    <property type="protein sequence ID" value="GMK53929.1"/>
    <property type="molecule type" value="Genomic_DNA"/>
</dbReference>
<evidence type="ECO:0000313" key="2">
    <source>
        <dbReference type="EMBL" id="GMK53929.1"/>
    </source>
</evidence>